<proteinExistence type="predicted"/>
<gene>
    <name evidence="2" type="ORF">PFMG_01451</name>
</gene>
<reference evidence="3" key="1">
    <citation type="submission" date="2015-07" db="EMBL/GenBank/DDBJ databases">
        <title>Annotation of Plasmodium falciparum IGH-CR14.</title>
        <authorList>
            <consortium name="The Broad Institute Genome Sequencing Platform"/>
            <person name="Volkman S.K."/>
            <person name="Neafsey D.E."/>
            <person name="Dash A.P."/>
            <person name="Chitnis C.E."/>
            <person name="Hartl D.L."/>
            <person name="Young S.K."/>
            <person name="Zeng Q."/>
            <person name="Koehrsen M."/>
            <person name="Alvarado L."/>
            <person name="Berlin A."/>
            <person name="Borenstein D."/>
            <person name="Chapman S.B."/>
            <person name="Chen Z."/>
            <person name="Engels R."/>
            <person name="Freedman E."/>
            <person name="Gellesch M."/>
            <person name="Goldberg J."/>
            <person name="Griggs A."/>
            <person name="Gujja S."/>
            <person name="Heilman E.R."/>
            <person name="Heiman D.I."/>
            <person name="Howarth C."/>
            <person name="Jen D."/>
            <person name="Larson L."/>
            <person name="Mehta T."/>
            <person name="Neiman D."/>
            <person name="Park D."/>
            <person name="Pearson M."/>
            <person name="Roberts A."/>
            <person name="Saif S."/>
            <person name="Shea T."/>
            <person name="Shenoy N."/>
            <person name="Sisk P."/>
            <person name="Stolte C."/>
            <person name="Sykes S."/>
            <person name="Walk T."/>
            <person name="White J."/>
            <person name="Yandava C."/>
            <person name="Haas B."/>
            <person name="Henn M.R."/>
            <person name="Nusbaum C."/>
            <person name="Birren B."/>
        </authorList>
    </citation>
    <scope>NUCLEOTIDE SEQUENCE [LARGE SCALE GENOMIC DNA]</scope>
    <source>
        <strain evidence="3">IGH-CR14</strain>
    </source>
</reference>
<keyword evidence="1" id="KW-0732">Signal</keyword>
<dbReference type="InterPro" id="IPR006374">
    <property type="entry name" value="VSA_Stevor"/>
</dbReference>
<sequence>MNIYYAKMLLFIFLINTLLLSHYENYINNLYNIRFTPNNTQQKITKSRLLTEIQNHNNTHCNNDPESKEIISNIPLCKNYIENELKEIKILKDQIVNNKIEQYRWRKEKSINTESNKPFLQAKMKKDKKQLQYTSLKKENLKTYGIILKILQRINNFFTEIIKNIPEVELAIGKHSISNSYIDVINNIPELELSLGKYLDDKLRKIHNKFSKKKKNSNNGKSIESHN</sequence>
<dbReference type="Pfam" id="PF17410">
    <property type="entry name" value="Stevor"/>
    <property type="match status" value="1"/>
</dbReference>
<evidence type="ECO:0008006" key="4">
    <source>
        <dbReference type="Google" id="ProtNLM"/>
    </source>
</evidence>
<accession>A0A0L1I7N6</accession>
<evidence type="ECO:0000313" key="3">
    <source>
        <dbReference type="Proteomes" id="UP000054562"/>
    </source>
</evidence>
<organism evidence="2 3">
    <name type="scientific">Plasmodium falciparum IGH-CR14</name>
    <dbReference type="NCBI Taxonomy" id="580059"/>
    <lineage>
        <taxon>Eukaryota</taxon>
        <taxon>Sar</taxon>
        <taxon>Alveolata</taxon>
        <taxon>Apicomplexa</taxon>
        <taxon>Aconoidasida</taxon>
        <taxon>Haemosporida</taxon>
        <taxon>Plasmodiidae</taxon>
        <taxon>Plasmodium</taxon>
        <taxon>Plasmodium (Laverania)</taxon>
    </lineage>
</organism>
<dbReference type="EMBL" id="GG665038">
    <property type="protein sequence ID" value="KNG75240.1"/>
    <property type="molecule type" value="Genomic_DNA"/>
</dbReference>
<dbReference type="OrthoDB" id="10420374at2759"/>
<feature type="chain" id="PRO_5005552322" description="Stevor" evidence="1">
    <location>
        <begin position="22"/>
        <end position="227"/>
    </location>
</feature>
<dbReference type="Proteomes" id="UP000054562">
    <property type="component" value="Unassembled WGS sequence"/>
</dbReference>
<reference evidence="3" key="2">
    <citation type="submission" date="2015-07" db="EMBL/GenBank/DDBJ databases">
        <title>The genome sequence of Plasmodium falciparum IGH-CR14.</title>
        <authorList>
            <consortium name="The Broad Institute Genome Sequencing Platform"/>
            <person name="Volkman S.K."/>
            <person name="Neafsey D.E."/>
            <person name="Dash A.P."/>
            <person name="Chitnis C.E."/>
            <person name="Hartl D.L."/>
            <person name="Young S.K."/>
            <person name="Kodira C.D."/>
            <person name="Zeng Q."/>
            <person name="Koehrsen M."/>
            <person name="Godfrey P."/>
            <person name="Alvarado L."/>
            <person name="Berlin A."/>
            <person name="Borenstein D."/>
            <person name="Chen Z."/>
            <person name="Engels R."/>
            <person name="Freedman E."/>
            <person name="Gellesch M."/>
            <person name="Goldberg J."/>
            <person name="Griggs A."/>
            <person name="Gujja S."/>
            <person name="Heiman D."/>
            <person name="Hepburn T."/>
            <person name="Howarth C."/>
            <person name="Jen D."/>
            <person name="Larson L."/>
            <person name="Lewis B."/>
            <person name="Mehta T."/>
            <person name="Park D."/>
            <person name="Pearson M."/>
            <person name="Roberts A."/>
            <person name="Saif S."/>
            <person name="Shea T."/>
            <person name="Shenoy N."/>
            <person name="Sisk P."/>
            <person name="Stolte C."/>
            <person name="Sykes S."/>
            <person name="Walk T."/>
            <person name="White J."/>
            <person name="Yandava C."/>
            <person name="Wirth D.F."/>
            <person name="Nusbaum C."/>
            <person name="Birren B."/>
        </authorList>
    </citation>
    <scope>NUCLEOTIDE SEQUENCE [LARGE SCALE GENOMIC DNA]</scope>
    <source>
        <strain evidence="3">IGH-CR14</strain>
    </source>
</reference>
<evidence type="ECO:0000256" key="1">
    <source>
        <dbReference type="SAM" id="SignalP"/>
    </source>
</evidence>
<protein>
    <recommendedName>
        <fullName evidence="4">Stevor</fullName>
    </recommendedName>
</protein>
<feature type="signal peptide" evidence="1">
    <location>
        <begin position="1"/>
        <end position="21"/>
    </location>
</feature>
<evidence type="ECO:0000313" key="2">
    <source>
        <dbReference type="EMBL" id="KNG75240.1"/>
    </source>
</evidence>
<dbReference type="AlphaFoldDB" id="A0A0L1I7N6"/>
<name>A0A0L1I7N6_PLAFA</name>